<evidence type="ECO:0000256" key="2">
    <source>
        <dbReference type="SAM" id="Phobius"/>
    </source>
</evidence>
<feature type="transmembrane region" description="Helical" evidence="2">
    <location>
        <begin position="222"/>
        <end position="241"/>
    </location>
</feature>
<sequence>MNTVKKPVAAASLIVFGGLLSVLAALLLGNPLYDGRIVHKTPVSAGIADISENPAGIHRLRGEFHFQWHEFHSSVADFPEASFAPFPGSWKGLADATPYGWASWGATITGLESGRIYALAVGQVLSACEVYINGKRALSIGRPGVSEELETPFWDSRLVRFTAAGAEGQSGMSGQSGMTGQAEIVIRVSNWNDRMGGTNAGLAVGDAELLRRSQDRQKLTEGLVFGVLGVMGLFFAALFIFRPTDRSFLWFALLCGTVGFRALCYDSFTLLDLVPGLPWTMLFRLGYLTFPFAMISFSGFLRSVFPELLKKRTALAFSAPFAAYIAVIILFPTRMVSAALIVVQVYSLVFALLGMGVIIRACIDRLQGAFWLLAGFSAALVCFIFDILVAMWLLSGISLSHLGMNFCLYCIALMVIERYIASYTAAKQLTAERQAVNKALRRFVPEEFLSFLGRTSFFEAESGDAVEMEMAVLSADIRSFTAIAERLNGAEAFAFLNEYFELAAPIIRTNGGFIAKYSGDGFTALFPRGSEAALTCAVQIQSAVAGWNRRNVSRPPVAVGIGIDSGPVVLGILGDESRMEAAVLSAAVRSAVLFESETKRFHARILISESVVADLPSPQAWFIRPVDRIRGRCRESFVFEAYNNDPEDLRELKWKTQGDLEQGILAWHLGRRDEANSHFEKVLQLNPSDIVAVHYLNKR</sequence>
<feature type="transmembrane region" description="Helical" evidence="2">
    <location>
        <begin position="281"/>
        <end position="301"/>
    </location>
</feature>
<dbReference type="InterPro" id="IPR001054">
    <property type="entry name" value="A/G_cyclase"/>
</dbReference>
<dbReference type="PANTHER" id="PTHR43081:SF1">
    <property type="entry name" value="ADENYLATE CYCLASE, TERMINAL-DIFFERENTIATION SPECIFIC"/>
    <property type="match status" value="1"/>
</dbReference>
<reference evidence="4" key="1">
    <citation type="submission" date="2021-08" db="EMBL/GenBank/DDBJ databases">
        <title>Comparative analyses of Brucepasteria parasyntrophica and Teretinema zuelzerae.</title>
        <authorList>
            <person name="Song Y."/>
            <person name="Brune A."/>
        </authorList>
    </citation>
    <scope>NUCLEOTIDE SEQUENCE</scope>
    <source>
        <strain evidence="4">DSM 1903</strain>
    </source>
</reference>
<dbReference type="InterPro" id="IPR050697">
    <property type="entry name" value="Adenylyl/Guanylyl_Cyclase_3/4"/>
</dbReference>
<evidence type="ECO:0000313" key="5">
    <source>
        <dbReference type="Proteomes" id="UP001198163"/>
    </source>
</evidence>
<keyword evidence="2" id="KW-0812">Transmembrane</keyword>
<dbReference type="GO" id="GO:0035556">
    <property type="term" value="P:intracellular signal transduction"/>
    <property type="evidence" value="ECO:0007669"/>
    <property type="project" value="InterPro"/>
</dbReference>
<dbReference type="SMART" id="SM00044">
    <property type="entry name" value="CYCc"/>
    <property type="match status" value="1"/>
</dbReference>
<evidence type="ECO:0000259" key="3">
    <source>
        <dbReference type="PROSITE" id="PS50125"/>
    </source>
</evidence>
<organism evidence="4 5">
    <name type="scientific">Teretinema zuelzerae</name>
    <dbReference type="NCBI Taxonomy" id="156"/>
    <lineage>
        <taxon>Bacteria</taxon>
        <taxon>Pseudomonadati</taxon>
        <taxon>Spirochaetota</taxon>
        <taxon>Spirochaetia</taxon>
        <taxon>Spirochaetales</taxon>
        <taxon>Treponemataceae</taxon>
        <taxon>Teretinema</taxon>
    </lineage>
</organism>
<dbReference type="PANTHER" id="PTHR43081">
    <property type="entry name" value="ADENYLATE CYCLASE, TERMINAL-DIFFERENTIATION SPECIFIC-RELATED"/>
    <property type="match status" value="1"/>
</dbReference>
<keyword evidence="1" id="KW-0802">TPR repeat</keyword>
<dbReference type="PROSITE" id="PS50005">
    <property type="entry name" value="TPR"/>
    <property type="match status" value="1"/>
</dbReference>
<feature type="transmembrane region" description="Helical" evidence="2">
    <location>
        <begin position="313"/>
        <end position="331"/>
    </location>
</feature>
<keyword evidence="2" id="KW-0472">Membrane</keyword>
<evidence type="ECO:0000256" key="1">
    <source>
        <dbReference type="PROSITE-ProRule" id="PRU00339"/>
    </source>
</evidence>
<dbReference type="EMBL" id="JAINWA010000001">
    <property type="protein sequence ID" value="MCD1654325.1"/>
    <property type="molecule type" value="Genomic_DNA"/>
</dbReference>
<dbReference type="SUPFAM" id="SSF55073">
    <property type="entry name" value="Nucleotide cyclase"/>
    <property type="match status" value="1"/>
</dbReference>
<dbReference type="Gene3D" id="3.30.70.1230">
    <property type="entry name" value="Nucleotide cyclase"/>
    <property type="match status" value="1"/>
</dbReference>
<dbReference type="InterPro" id="IPR029787">
    <property type="entry name" value="Nucleotide_cyclase"/>
</dbReference>
<gene>
    <name evidence="4" type="ORF">K7J14_06355</name>
</gene>
<feature type="repeat" description="TPR" evidence="1">
    <location>
        <begin position="656"/>
        <end position="689"/>
    </location>
</feature>
<evidence type="ECO:0000313" key="4">
    <source>
        <dbReference type="EMBL" id="MCD1654325.1"/>
    </source>
</evidence>
<comment type="caution">
    <text evidence="4">The sequence shown here is derived from an EMBL/GenBank/DDBJ whole genome shotgun (WGS) entry which is preliminary data.</text>
</comment>
<dbReference type="InterPro" id="IPR011623">
    <property type="entry name" value="7TMR_DISM_rcpt_extracell_dom1"/>
</dbReference>
<dbReference type="GO" id="GO:0004016">
    <property type="term" value="F:adenylate cyclase activity"/>
    <property type="evidence" value="ECO:0007669"/>
    <property type="project" value="UniProtKB-ARBA"/>
</dbReference>
<keyword evidence="5" id="KW-1185">Reference proteome</keyword>
<dbReference type="RefSeq" id="WP_230754466.1">
    <property type="nucleotide sequence ID" value="NZ_JAINWA010000001.1"/>
</dbReference>
<dbReference type="GO" id="GO:0006171">
    <property type="term" value="P:cAMP biosynthetic process"/>
    <property type="evidence" value="ECO:0007669"/>
    <property type="project" value="TreeGrafter"/>
</dbReference>
<dbReference type="AlphaFoldDB" id="A0AAE3JJK0"/>
<dbReference type="InterPro" id="IPR019734">
    <property type="entry name" value="TPR_rpt"/>
</dbReference>
<feature type="transmembrane region" description="Helical" evidence="2">
    <location>
        <begin position="337"/>
        <end position="358"/>
    </location>
</feature>
<name>A0AAE3JJK0_9SPIR</name>
<dbReference type="PROSITE" id="PS50125">
    <property type="entry name" value="GUANYLATE_CYCLASE_2"/>
    <property type="match status" value="1"/>
</dbReference>
<keyword evidence="2" id="KW-1133">Transmembrane helix</keyword>
<feature type="transmembrane region" description="Helical" evidence="2">
    <location>
        <begin position="399"/>
        <end position="420"/>
    </location>
</feature>
<protein>
    <submittedName>
        <fullName evidence="4">Adenylate/guanylate cyclase domain-containing protein</fullName>
    </submittedName>
</protein>
<dbReference type="Pfam" id="PF00211">
    <property type="entry name" value="Guanylate_cyc"/>
    <property type="match status" value="1"/>
</dbReference>
<feature type="transmembrane region" description="Helical" evidence="2">
    <location>
        <begin position="248"/>
        <end position="269"/>
    </location>
</feature>
<feature type="transmembrane region" description="Helical" evidence="2">
    <location>
        <begin position="370"/>
        <end position="393"/>
    </location>
</feature>
<accession>A0AAE3JJK0</accession>
<dbReference type="Pfam" id="PF07695">
    <property type="entry name" value="7TMR-DISM_7TM"/>
    <property type="match status" value="1"/>
</dbReference>
<dbReference type="CDD" id="cd07302">
    <property type="entry name" value="CHD"/>
    <property type="match status" value="1"/>
</dbReference>
<feature type="domain" description="Guanylate cyclase" evidence="3">
    <location>
        <begin position="471"/>
        <end position="595"/>
    </location>
</feature>
<proteinExistence type="predicted"/>
<dbReference type="Proteomes" id="UP001198163">
    <property type="component" value="Unassembled WGS sequence"/>
</dbReference>